<dbReference type="InterPro" id="IPR005467">
    <property type="entry name" value="His_kinase_dom"/>
</dbReference>
<dbReference type="Pfam" id="PF13426">
    <property type="entry name" value="PAS_9"/>
    <property type="match status" value="1"/>
</dbReference>
<evidence type="ECO:0000256" key="2">
    <source>
        <dbReference type="ARBA" id="ARBA00012438"/>
    </source>
</evidence>
<dbReference type="PANTHER" id="PTHR43065">
    <property type="entry name" value="SENSOR HISTIDINE KINASE"/>
    <property type="match status" value="1"/>
</dbReference>
<keyword evidence="8" id="KW-0902">Two-component regulatory system</keyword>
<evidence type="ECO:0000313" key="11">
    <source>
        <dbReference type="EMBL" id="TWU46137.1"/>
    </source>
</evidence>
<dbReference type="EMBL" id="SJPW01000008">
    <property type="protein sequence ID" value="TWU46137.1"/>
    <property type="molecule type" value="Genomic_DNA"/>
</dbReference>
<evidence type="ECO:0000256" key="3">
    <source>
        <dbReference type="ARBA" id="ARBA00022553"/>
    </source>
</evidence>
<dbReference type="PANTHER" id="PTHR43065:SF10">
    <property type="entry name" value="PEROXIDE STRESS-ACTIVATED HISTIDINE KINASE MAK3"/>
    <property type="match status" value="1"/>
</dbReference>
<keyword evidence="3" id="KW-0597">Phosphoprotein</keyword>
<dbReference type="InterPro" id="IPR000014">
    <property type="entry name" value="PAS"/>
</dbReference>
<dbReference type="Gene3D" id="3.30.450.20">
    <property type="entry name" value="PAS domain"/>
    <property type="match status" value="1"/>
</dbReference>
<dbReference type="Gene3D" id="3.30.565.10">
    <property type="entry name" value="Histidine kinase-like ATPase, C-terminal domain"/>
    <property type="match status" value="1"/>
</dbReference>
<evidence type="ECO:0000259" key="10">
    <source>
        <dbReference type="PROSITE" id="PS50112"/>
    </source>
</evidence>
<name>A0A5C6EDR3_9BACT</name>
<evidence type="ECO:0000256" key="1">
    <source>
        <dbReference type="ARBA" id="ARBA00000085"/>
    </source>
</evidence>
<dbReference type="Pfam" id="PF02518">
    <property type="entry name" value="HATPase_c"/>
    <property type="match status" value="1"/>
</dbReference>
<dbReference type="Gene3D" id="1.10.287.130">
    <property type="match status" value="1"/>
</dbReference>
<evidence type="ECO:0000259" key="9">
    <source>
        <dbReference type="PROSITE" id="PS50109"/>
    </source>
</evidence>
<dbReference type="PRINTS" id="PR00344">
    <property type="entry name" value="BCTRLSENSOR"/>
</dbReference>
<dbReference type="EC" id="2.7.13.3" evidence="2"/>
<dbReference type="GO" id="GO:0000160">
    <property type="term" value="P:phosphorelay signal transduction system"/>
    <property type="evidence" value="ECO:0007669"/>
    <property type="project" value="UniProtKB-KW"/>
</dbReference>
<keyword evidence="4 11" id="KW-0808">Transferase</keyword>
<sequence>MEASPVAIIVTDLGGTIQLVNHVAESWFGYKESELLGKPSSVLFQRNPTGDDVSHDSCVLSRAGDNGQGDALDRYGRPRKGVPFAVKVTLHPLSLTTGEMVLANVVNLSQNEPEYEKRIQGERLAAVLEMVSGLAHESRNALQRAQSCLDLLELEITDQSDLLHLTDRIRGALTDLHQNYEEVKRYAAPIILKITAVDFRRLCEKSFAALVLDSSNATPRLRIDECRGCSRLQVDQLQMAEVLRNVFENAIQASLSDSEIDCSCRMLEHEWVEICIRDHGVGLTEEVSRRMFEPFFTTKQKGTGLGLAVCQRIIAAHQGQMSARNHPDGGVEVRILLPMAKSTSSGK</sequence>
<comment type="caution">
    <text evidence="11">The sequence shown here is derived from an EMBL/GenBank/DDBJ whole genome shotgun (WGS) entry which is preliminary data.</text>
</comment>
<dbReference type="SUPFAM" id="SSF55874">
    <property type="entry name" value="ATPase domain of HSP90 chaperone/DNA topoisomerase II/histidine kinase"/>
    <property type="match status" value="1"/>
</dbReference>
<organism evidence="11 12">
    <name type="scientific">Rubripirellula tenax</name>
    <dbReference type="NCBI Taxonomy" id="2528015"/>
    <lineage>
        <taxon>Bacteria</taxon>
        <taxon>Pseudomonadati</taxon>
        <taxon>Planctomycetota</taxon>
        <taxon>Planctomycetia</taxon>
        <taxon>Pirellulales</taxon>
        <taxon>Pirellulaceae</taxon>
        <taxon>Rubripirellula</taxon>
    </lineage>
</organism>
<evidence type="ECO:0000313" key="12">
    <source>
        <dbReference type="Proteomes" id="UP000318288"/>
    </source>
</evidence>
<dbReference type="InterPro" id="IPR004358">
    <property type="entry name" value="Sig_transdc_His_kin-like_C"/>
</dbReference>
<dbReference type="AlphaFoldDB" id="A0A5C6EDR3"/>
<dbReference type="NCBIfam" id="TIGR00229">
    <property type="entry name" value="sensory_box"/>
    <property type="match status" value="1"/>
</dbReference>
<comment type="catalytic activity">
    <reaction evidence="1">
        <text>ATP + protein L-histidine = ADP + protein N-phospho-L-histidine.</text>
        <dbReference type="EC" id="2.7.13.3"/>
    </reaction>
</comment>
<keyword evidence="6" id="KW-0418">Kinase</keyword>
<reference evidence="11 12" key="1">
    <citation type="submission" date="2019-02" db="EMBL/GenBank/DDBJ databases">
        <title>Deep-cultivation of Planctomycetes and their phenomic and genomic characterization uncovers novel biology.</title>
        <authorList>
            <person name="Wiegand S."/>
            <person name="Jogler M."/>
            <person name="Boedeker C."/>
            <person name="Pinto D."/>
            <person name="Vollmers J."/>
            <person name="Rivas-Marin E."/>
            <person name="Kohn T."/>
            <person name="Peeters S.H."/>
            <person name="Heuer A."/>
            <person name="Rast P."/>
            <person name="Oberbeckmann S."/>
            <person name="Bunk B."/>
            <person name="Jeske O."/>
            <person name="Meyerdierks A."/>
            <person name="Storesund J.E."/>
            <person name="Kallscheuer N."/>
            <person name="Luecker S."/>
            <person name="Lage O.M."/>
            <person name="Pohl T."/>
            <person name="Merkel B.J."/>
            <person name="Hornburger P."/>
            <person name="Mueller R.-W."/>
            <person name="Bruemmer F."/>
            <person name="Labrenz M."/>
            <person name="Spormann A.M."/>
            <person name="Op Den Camp H."/>
            <person name="Overmann J."/>
            <person name="Amann R."/>
            <person name="Jetten M.S.M."/>
            <person name="Mascher T."/>
            <person name="Medema M.H."/>
            <person name="Devos D.P."/>
            <person name="Kaster A.-K."/>
            <person name="Ovreas L."/>
            <person name="Rohde M."/>
            <person name="Galperin M.Y."/>
            <person name="Jogler C."/>
        </authorList>
    </citation>
    <scope>NUCLEOTIDE SEQUENCE [LARGE SCALE GENOMIC DNA]</scope>
    <source>
        <strain evidence="11 12">Poly51</strain>
    </source>
</reference>
<proteinExistence type="predicted"/>
<dbReference type="InterPro" id="IPR003594">
    <property type="entry name" value="HATPase_dom"/>
</dbReference>
<dbReference type="InterPro" id="IPR036890">
    <property type="entry name" value="HATPase_C_sf"/>
</dbReference>
<keyword evidence="7" id="KW-0067">ATP-binding</keyword>
<keyword evidence="12" id="KW-1185">Reference proteome</keyword>
<dbReference type="SMART" id="SM00387">
    <property type="entry name" value="HATPase_c"/>
    <property type="match status" value="1"/>
</dbReference>
<protein>
    <recommendedName>
        <fullName evidence="2">histidine kinase</fullName>
        <ecNumber evidence="2">2.7.13.3</ecNumber>
    </recommendedName>
</protein>
<keyword evidence="5" id="KW-0547">Nucleotide-binding</keyword>
<dbReference type="PROSITE" id="PS50112">
    <property type="entry name" value="PAS"/>
    <property type="match status" value="1"/>
</dbReference>
<evidence type="ECO:0000256" key="7">
    <source>
        <dbReference type="ARBA" id="ARBA00022840"/>
    </source>
</evidence>
<evidence type="ECO:0000256" key="8">
    <source>
        <dbReference type="ARBA" id="ARBA00023012"/>
    </source>
</evidence>
<evidence type="ECO:0000256" key="5">
    <source>
        <dbReference type="ARBA" id="ARBA00022741"/>
    </source>
</evidence>
<dbReference type="SUPFAM" id="SSF55785">
    <property type="entry name" value="PYP-like sensor domain (PAS domain)"/>
    <property type="match status" value="1"/>
</dbReference>
<dbReference type="CDD" id="cd00130">
    <property type="entry name" value="PAS"/>
    <property type="match status" value="1"/>
</dbReference>
<dbReference type="GO" id="GO:0004673">
    <property type="term" value="F:protein histidine kinase activity"/>
    <property type="evidence" value="ECO:0007669"/>
    <property type="project" value="UniProtKB-EC"/>
</dbReference>
<dbReference type="InterPro" id="IPR035965">
    <property type="entry name" value="PAS-like_dom_sf"/>
</dbReference>
<dbReference type="PROSITE" id="PS50109">
    <property type="entry name" value="HIS_KIN"/>
    <property type="match status" value="1"/>
</dbReference>
<feature type="domain" description="Histidine kinase" evidence="9">
    <location>
        <begin position="133"/>
        <end position="341"/>
    </location>
</feature>
<gene>
    <name evidence="11" type="primary">fixL_6</name>
    <name evidence="11" type="ORF">Poly51_55320</name>
</gene>
<dbReference type="GO" id="GO:0005524">
    <property type="term" value="F:ATP binding"/>
    <property type="evidence" value="ECO:0007669"/>
    <property type="project" value="UniProtKB-KW"/>
</dbReference>
<dbReference type="Proteomes" id="UP000318288">
    <property type="component" value="Unassembled WGS sequence"/>
</dbReference>
<dbReference type="RefSeq" id="WP_186775831.1">
    <property type="nucleotide sequence ID" value="NZ_SJPW01000008.1"/>
</dbReference>
<evidence type="ECO:0000256" key="4">
    <source>
        <dbReference type="ARBA" id="ARBA00022679"/>
    </source>
</evidence>
<evidence type="ECO:0000256" key="6">
    <source>
        <dbReference type="ARBA" id="ARBA00022777"/>
    </source>
</evidence>
<feature type="domain" description="PAS" evidence="10">
    <location>
        <begin position="1"/>
        <end position="38"/>
    </location>
</feature>
<accession>A0A5C6EDR3</accession>